<evidence type="ECO:0000256" key="6">
    <source>
        <dbReference type="ARBA" id="ARBA00023242"/>
    </source>
</evidence>
<dbReference type="CDD" id="cd15612">
    <property type="entry name" value="PHD_OBE1_like"/>
    <property type="match status" value="1"/>
</dbReference>
<evidence type="ECO:0000259" key="9">
    <source>
        <dbReference type="Pfam" id="PF07227"/>
    </source>
</evidence>
<proteinExistence type="predicted"/>
<evidence type="ECO:0000256" key="5">
    <source>
        <dbReference type="ARBA" id="ARBA00023054"/>
    </source>
</evidence>
<dbReference type="InterPro" id="IPR032881">
    <property type="entry name" value="Oberon-like_PHD"/>
</dbReference>
<evidence type="ECO:0000256" key="1">
    <source>
        <dbReference type="ARBA" id="ARBA00004123"/>
    </source>
</evidence>
<dbReference type="PRINTS" id="PR01544">
    <property type="entry name" value="ARATH130DUF"/>
</dbReference>
<dbReference type="InterPro" id="IPR032535">
    <property type="entry name" value="Oberon_CC"/>
</dbReference>
<dbReference type="EMBL" id="JARAOO010000001">
    <property type="protein sequence ID" value="KAJ7982230.1"/>
    <property type="molecule type" value="Genomic_DNA"/>
</dbReference>
<gene>
    <name evidence="11" type="ORF">O6P43_001376</name>
</gene>
<dbReference type="GO" id="GO:0005634">
    <property type="term" value="C:nucleus"/>
    <property type="evidence" value="ECO:0007669"/>
    <property type="project" value="UniProtKB-SubCell"/>
</dbReference>
<reference evidence="11 12" key="1">
    <citation type="journal article" date="2023" name="Science">
        <title>Elucidation of the pathway for biosynthesis of saponin adjuvants from the soapbark tree.</title>
        <authorList>
            <person name="Reed J."/>
            <person name="Orme A."/>
            <person name="El-Demerdash A."/>
            <person name="Owen C."/>
            <person name="Martin L.B.B."/>
            <person name="Misra R.C."/>
            <person name="Kikuchi S."/>
            <person name="Rejzek M."/>
            <person name="Martin A.C."/>
            <person name="Harkess A."/>
            <person name="Leebens-Mack J."/>
            <person name="Louveau T."/>
            <person name="Stephenson M.J."/>
            <person name="Osbourn A."/>
        </authorList>
    </citation>
    <scope>NUCLEOTIDE SEQUENCE [LARGE SCALE GENOMIC DNA]</scope>
    <source>
        <strain evidence="11">S10</strain>
    </source>
</reference>
<feature type="compositionally biased region" description="Low complexity" evidence="8">
    <location>
        <begin position="25"/>
        <end position="39"/>
    </location>
</feature>
<name>A0AAD7QIP1_QUISA</name>
<dbReference type="GO" id="GO:0010468">
    <property type="term" value="P:regulation of gene expression"/>
    <property type="evidence" value="ECO:0007669"/>
    <property type="project" value="TreeGrafter"/>
</dbReference>
<dbReference type="Pfam" id="PF07227">
    <property type="entry name" value="PHD_Oberon"/>
    <property type="match status" value="1"/>
</dbReference>
<dbReference type="InterPro" id="IPR004082">
    <property type="entry name" value="OBERON"/>
</dbReference>
<evidence type="ECO:0000256" key="3">
    <source>
        <dbReference type="ARBA" id="ARBA00022771"/>
    </source>
</evidence>
<feature type="coiled-coil region" evidence="7">
    <location>
        <begin position="1160"/>
        <end position="1194"/>
    </location>
</feature>
<dbReference type="InterPro" id="IPR047578">
    <property type="entry name" value="OBE1-like_PHD"/>
</dbReference>
<dbReference type="GO" id="GO:0010078">
    <property type="term" value="P:maintenance of root meristem identity"/>
    <property type="evidence" value="ECO:0007669"/>
    <property type="project" value="TreeGrafter"/>
</dbReference>
<evidence type="ECO:0000256" key="4">
    <source>
        <dbReference type="ARBA" id="ARBA00022833"/>
    </source>
</evidence>
<organism evidence="11 12">
    <name type="scientific">Quillaja saponaria</name>
    <name type="common">Soap bark tree</name>
    <dbReference type="NCBI Taxonomy" id="32244"/>
    <lineage>
        <taxon>Eukaryota</taxon>
        <taxon>Viridiplantae</taxon>
        <taxon>Streptophyta</taxon>
        <taxon>Embryophyta</taxon>
        <taxon>Tracheophyta</taxon>
        <taxon>Spermatophyta</taxon>
        <taxon>Magnoliopsida</taxon>
        <taxon>eudicotyledons</taxon>
        <taxon>Gunneridae</taxon>
        <taxon>Pentapetalae</taxon>
        <taxon>rosids</taxon>
        <taxon>fabids</taxon>
        <taxon>Fabales</taxon>
        <taxon>Quillajaceae</taxon>
        <taxon>Quillaja</taxon>
    </lineage>
</organism>
<comment type="subcellular location">
    <subcellularLocation>
        <location evidence="1">Nucleus</location>
    </subcellularLocation>
</comment>
<keyword evidence="12" id="KW-1185">Reference proteome</keyword>
<feature type="domain" description="Oberon-like PHD finger" evidence="9">
    <location>
        <begin position="845"/>
        <end position="968"/>
    </location>
</feature>
<evidence type="ECO:0000259" key="10">
    <source>
        <dbReference type="Pfam" id="PF16312"/>
    </source>
</evidence>
<dbReference type="AlphaFoldDB" id="A0AAD7QIP1"/>
<sequence>MKRLRSSDDLDSYGDKNVCKDSNLSRSSSSSHRSSYYKSENVRKGFNSSWASSSRYDRDRMVDDDRKGSRLVRKRSEHDFESFDRRKGSERYRDTGDSGGFGGKVNRNLIHRSESFCGYRREFPKGFRSERDRSRREGSVSSWRRFGGGFNDFDESGRGSRGGQEDRGSMSSPRGLRDMKSPTWSKDSGSEQSRMRSPSRGLRDANSKSKSPTWSKDSGSDQSKRERSKSVEVKKTEELQVERGSSSEMEEGELEPEPLPEAEAEAEPESASLVEHETMDSGSVLNSKNKEILNECRIDNTDAVVEGRLESLNKVEIMPNKDADDCEGKETVEGDKLVNFQKNLHDYMDHNKDEIEYSAYDGGKEKECLKGDSEGEEETCKVTDLEKPLEPTQDKGIDLEAKAEAVEEPELNKESIEESEVSQANTSMMAGCVTRNSKDKGKDVSPTLVTDSADDGLWIDRESRDLTTCLDNAMEGPSTRGFELFSRSPVRRVEKPDPTNLNKKDESFGLEPLDLSLSLPNVLLPIGAEETIPVPGSPGQARSIQSLTNTFCTESDGFTASMSYSGSQSFFHNPSCSLTQNSVDYEQSVGSRPIFQGIDQITSGAWQGQAQNDPKQKEIPLYQRILMNGNVSFLQSQASQGISDVQTMQGQHSTVLEGSSRIPSGLDRQLSFNTQLSGQSRCRDDVRSPSQSFGSHEIGSRYSFDKKRSMREKSNGSFYRTSSQKEQENFLMERFDFVETVITKIVSEPVHAMAKKFHEMSGQHIACLKEGIHEIMLNADKHGQLLSFQKVLQKRSDITLEVLVKSHRAQLEILVALRTGLPDFLQLDKNIPKSDIAEIFLNLRCRNLTCLSLLPVDECDCKVCVQKNGFCSKCMCLLCSKFDMASNTCSWVGCDVCLHWCHTDCGLRQSYIRTGHSATGAQGTTEMQFHCVACDHPSEMFGFVKEVFQNFAKEWTVETLHKELEYVKRIFSASKDLRGRGLHETADLILPRLANKSDFPEVYSHIMSFFNDADTAKLCVTPISFGKELTKESNGFAGPSQEAPWLKSVYSEKAPHLDRPAKIISSFSYERNDTRTRQHELQTSAQKDYCFDELDSIVRAKQEESQMFQARADAARSDAEGLKRIALAKNEKIEEEYTSRVAKLRFVETEEIRKQKFEELQALQRAHQEYFNMKMRMEAEIKDLLSKMEATKRNYLMG</sequence>
<feature type="compositionally biased region" description="Basic and acidic residues" evidence="8">
    <location>
        <begin position="1"/>
        <end position="19"/>
    </location>
</feature>
<accession>A0AAD7QIP1</accession>
<dbReference type="GO" id="GO:0010492">
    <property type="term" value="P:maintenance of shoot apical meristem identity"/>
    <property type="evidence" value="ECO:0007669"/>
    <property type="project" value="TreeGrafter"/>
</dbReference>
<dbReference type="KEGG" id="qsa:O6P43_001376"/>
<feature type="region of interest" description="Disordered" evidence="8">
    <location>
        <begin position="677"/>
        <end position="699"/>
    </location>
</feature>
<evidence type="ECO:0000313" key="11">
    <source>
        <dbReference type="EMBL" id="KAJ7982230.1"/>
    </source>
</evidence>
<feature type="compositionally biased region" description="Basic and acidic residues" evidence="8">
    <location>
        <begin position="55"/>
        <end position="96"/>
    </location>
</feature>
<feature type="domain" description="Oberon coiled-coil region" evidence="10">
    <location>
        <begin position="1062"/>
        <end position="1185"/>
    </location>
</feature>
<evidence type="ECO:0000313" key="12">
    <source>
        <dbReference type="Proteomes" id="UP001163823"/>
    </source>
</evidence>
<keyword evidence="6" id="KW-0539">Nucleus</keyword>
<feature type="compositionally biased region" description="Polar residues" evidence="8">
    <location>
        <begin position="182"/>
        <end position="196"/>
    </location>
</feature>
<evidence type="ECO:0000256" key="8">
    <source>
        <dbReference type="SAM" id="MobiDB-lite"/>
    </source>
</evidence>
<keyword evidence="4" id="KW-0862">Zinc</keyword>
<dbReference type="GO" id="GO:0008270">
    <property type="term" value="F:zinc ion binding"/>
    <property type="evidence" value="ECO:0007669"/>
    <property type="project" value="UniProtKB-KW"/>
</dbReference>
<feature type="compositionally biased region" description="Acidic residues" evidence="8">
    <location>
        <begin position="248"/>
        <end position="268"/>
    </location>
</feature>
<feature type="compositionally biased region" description="Basic and acidic residues" evidence="8">
    <location>
        <begin position="155"/>
        <end position="168"/>
    </location>
</feature>
<dbReference type="PANTHER" id="PTHR21736:SF20">
    <property type="entry name" value="PROTEIN OBERON 4"/>
    <property type="match status" value="1"/>
</dbReference>
<feature type="compositionally biased region" description="Basic and acidic residues" evidence="8">
    <location>
        <begin position="127"/>
        <end position="138"/>
    </location>
</feature>
<dbReference type="Pfam" id="PF16312">
    <property type="entry name" value="Oberon_cc"/>
    <property type="match status" value="1"/>
</dbReference>
<feature type="compositionally biased region" description="Basic and acidic residues" evidence="8">
    <location>
        <begin position="218"/>
        <end position="241"/>
    </location>
</feature>
<keyword evidence="2" id="KW-0479">Metal-binding</keyword>
<feature type="compositionally biased region" description="Basic and acidic residues" evidence="8">
    <location>
        <begin position="368"/>
        <end position="416"/>
    </location>
</feature>
<feature type="region of interest" description="Disordered" evidence="8">
    <location>
        <begin position="127"/>
        <end position="286"/>
    </location>
</feature>
<protein>
    <submittedName>
        <fullName evidence="11">Protein OBERON</fullName>
    </submittedName>
</protein>
<keyword evidence="3" id="KW-0863">Zinc-finger</keyword>
<keyword evidence="5 7" id="KW-0175">Coiled coil</keyword>
<feature type="region of interest" description="Disordered" evidence="8">
    <location>
        <begin position="368"/>
        <end position="424"/>
    </location>
</feature>
<evidence type="ECO:0000256" key="7">
    <source>
        <dbReference type="SAM" id="Coils"/>
    </source>
</evidence>
<comment type="caution">
    <text evidence="11">The sequence shown here is derived from an EMBL/GenBank/DDBJ whole genome shotgun (WGS) entry which is preliminary data.</text>
</comment>
<feature type="compositionally biased region" description="Polar residues" evidence="8">
    <location>
        <begin position="208"/>
        <end position="217"/>
    </location>
</feature>
<dbReference type="PANTHER" id="PTHR21736">
    <property type="entry name" value="VERNALIZATION-INSENSITIVE PROTEIN 3"/>
    <property type="match status" value="1"/>
</dbReference>
<feature type="region of interest" description="Disordered" evidence="8">
    <location>
        <begin position="1"/>
        <end position="106"/>
    </location>
</feature>
<evidence type="ECO:0000256" key="2">
    <source>
        <dbReference type="ARBA" id="ARBA00022723"/>
    </source>
</evidence>
<dbReference type="Proteomes" id="UP001163823">
    <property type="component" value="Chromosome 1"/>
</dbReference>
<dbReference type="GO" id="GO:0010071">
    <property type="term" value="P:root meristem specification"/>
    <property type="evidence" value="ECO:0007669"/>
    <property type="project" value="TreeGrafter"/>
</dbReference>